<feature type="modified residue" description="4-aspartylphosphate" evidence="8">
    <location>
        <position position="51"/>
    </location>
</feature>
<dbReference type="Pfam" id="PF00486">
    <property type="entry name" value="Trans_reg_C"/>
    <property type="match status" value="1"/>
</dbReference>
<evidence type="ECO:0000256" key="6">
    <source>
        <dbReference type="ARBA" id="ARBA00023163"/>
    </source>
</evidence>
<evidence type="ECO:0000256" key="1">
    <source>
        <dbReference type="ARBA" id="ARBA00018672"/>
    </source>
</evidence>
<dbReference type="PANTHER" id="PTHR48111">
    <property type="entry name" value="REGULATOR OF RPOS"/>
    <property type="match status" value="1"/>
</dbReference>
<proteinExistence type="predicted"/>
<dbReference type="EMBL" id="JABBVZ010000008">
    <property type="protein sequence ID" value="NMP21512.1"/>
    <property type="molecule type" value="Genomic_DNA"/>
</dbReference>
<keyword evidence="4" id="KW-0805">Transcription regulation</keyword>
<dbReference type="CDD" id="cd17624">
    <property type="entry name" value="REC_OmpR_PmrA-like"/>
    <property type="match status" value="1"/>
</dbReference>
<evidence type="ECO:0000313" key="12">
    <source>
        <dbReference type="EMBL" id="NMP21512.1"/>
    </source>
</evidence>
<evidence type="ECO:0000313" key="13">
    <source>
        <dbReference type="Proteomes" id="UP000533476"/>
    </source>
</evidence>
<evidence type="ECO:0000256" key="5">
    <source>
        <dbReference type="ARBA" id="ARBA00023125"/>
    </source>
</evidence>
<evidence type="ECO:0000256" key="9">
    <source>
        <dbReference type="PROSITE-ProRule" id="PRU01091"/>
    </source>
</evidence>
<dbReference type="Gene3D" id="6.10.250.690">
    <property type="match status" value="1"/>
</dbReference>
<evidence type="ECO:0000259" key="11">
    <source>
        <dbReference type="PROSITE" id="PS51755"/>
    </source>
</evidence>
<organism evidence="12 13">
    <name type="scientific">Sulfobacillus harzensis</name>
    <dbReference type="NCBI Taxonomy" id="2729629"/>
    <lineage>
        <taxon>Bacteria</taxon>
        <taxon>Bacillati</taxon>
        <taxon>Bacillota</taxon>
        <taxon>Clostridia</taxon>
        <taxon>Eubacteriales</taxon>
        <taxon>Clostridiales Family XVII. Incertae Sedis</taxon>
        <taxon>Sulfobacillus</taxon>
    </lineage>
</organism>
<dbReference type="InterPro" id="IPR039420">
    <property type="entry name" value="WalR-like"/>
</dbReference>
<dbReference type="SMART" id="SM00448">
    <property type="entry name" value="REC"/>
    <property type="match status" value="1"/>
</dbReference>
<keyword evidence="3" id="KW-0902">Two-component regulatory system</keyword>
<dbReference type="InterPro" id="IPR001867">
    <property type="entry name" value="OmpR/PhoB-type_DNA-bd"/>
</dbReference>
<dbReference type="Gene3D" id="3.40.50.2300">
    <property type="match status" value="1"/>
</dbReference>
<dbReference type="GO" id="GO:0000156">
    <property type="term" value="F:phosphorelay response regulator activity"/>
    <property type="evidence" value="ECO:0007669"/>
    <property type="project" value="TreeGrafter"/>
</dbReference>
<dbReference type="RefSeq" id="WP_169096935.1">
    <property type="nucleotide sequence ID" value="NZ_JABBVZ010000008.1"/>
</dbReference>
<evidence type="ECO:0000256" key="8">
    <source>
        <dbReference type="PROSITE-ProRule" id="PRU00169"/>
    </source>
</evidence>
<dbReference type="Proteomes" id="UP000533476">
    <property type="component" value="Unassembled WGS sequence"/>
</dbReference>
<feature type="domain" description="OmpR/PhoB-type" evidence="11">
    <location>
        <begin position="117"/>
        <end position="220"/>
    </location>
</feature>
<dbReference type="GO" id="GO:0006355">
    <property type="term" value="P:regulation of DNA-templated transcription"/>
    <property type="evidence" value="ECO:0007669"/>
    <property type="project" value="InterPro"/>
</dbReference>
<evidence type="ECO:0000256" key="4">
    <source>
        <dbReference type="ARBA" id="ARBA00023015"/>
    </source>
</evidence>
<evidence type="ECO:0000259" key="10">
    <source>
        <dbReference type="PROSITE" id="PS50110"/>
    </source>
</evidence>
<reference evidence="12 13" key="1">
    <citation type="submission" date="2020-04" db="EMBL/GenBank/DDBJ databases">
        <authorList>
            <person name="Zhang R."/>
            <person name="Schippers A."/>
        </authorList>
    </citation>
    <scope>NUCLEOTIDE SEQUENCE [LARGE SCALE GENOMIC DNA]</scope>
    <source>
        <strain evidence="12 13">DSM 109850</strain>
    </source>
</reference>
<dbReference type="PROSITE" id="PS50110">
    <property type="entry name" value="RESPONSE_REGULATORY"/>
    <property type="match status" value="1"/>
</dbReference>
<sequence length="220" mass="24595">MKILVIEDEPRVADLLARGLQQAQHVADVSHTAEDALMLAADGHYDAAIVDVMLPDMDGFTLIETMRDRGDRFPILMLTARDTVDDKVTGLRSGADDYLTKPFAFQELLARLDALSRRSETFQDTNDITVGPVSRRGNTMYCHGRALDLTPKEFQVLDLLMRNKNTVLSRQQILDRVWSTEADPIANVVDRVIARLRKKLRAADGPAIETARGFGYVIRG</sequence>
<keyword evidence="2 8" id="KW-0597">Phosphoprotein</keyword>
<keyword evidence="5 9" id="KW-0238">DNA-binding</keyword>
<feature type="domain" description="Response regulatory" evidence="10">
    <location>
        <begin position="2"/>
        <end position="116"/>
    </location>
</feature>
<dbReference type="InterPro" id="IPR011006">
    <property type="entry name" value="CheY-like_superfamily"/>
</dbReference>
<evidence type="ECO:0000256" key="3">
    <source>
        <dbReference type="ARBA" id="ARBA00023012"/>
    </source>
</evidence>
<gene>
    <name evidence="12" type="ORF">HIJ39_03955</name>
</gene>
<protein>
    <recommendedName>
        <fullName evidence="1">Stage 0 sporulation protein A homolog</fullName>
    </recommendedName>
</protein>
<dbReference type="SMART" id="SM00862">
    <property type="entry name" value="Trans_reg_C"/>
    <property type="match status" value="1"/>
</dbReference>
<evidence type="ECO:0000256" key="7">
    <source>
        <dbReference type="ARBA" id="ARBA00024867"/>
    </source>
</evidence>
<dbReference type="InterPro" id="IPR036388">
    <property type="entry name" value="WH-like_DNA-bd_sf"/>
</dbReference>
<keyword evidence="13" id="KW-1185">Reference proteome</keyword>
<dbReference type="Gene3D" id="1.10.10.10">
    <property type="entry name" value="Winged helix-like DNA-binding domain superfamily/Winged helix DNA-binding domain"/>
    <property type="match status" value="1"/>
</dbReference>
<keyword evidence="6" id="KW-0804">Transcription</keyword>
<name>A0A7Y0Q1J0_9FIRM</name>
<accession>A0A7Y0Q1J0</accession>
<feature type="DNA-binding region" description="OmpR/PhoB-type" evidence="9">
    <location>
        <begin position="117"/>
        <end position="220"/>
    </location>
</feature>
<dbReference type="SUPFAM" id="SSF52172">
    <property type="entry name" value="CheY-like"/>
    <property type="match status" value="1"/>
</dbReference>
<dbReference type="CDD" id="cd00383">
    <property type="entry name" value="trans_reg_C"/>
    <property type="match status" value="1"/>
</dbReference>
<dbReference type="Pfam" id="PF00072">
    <property type="entry name" value="Response_reg"/>
    <property type="match status" value="1"/>
</dbReference>
<dbReference type="GO" id="GO:0000976">
    <property type="term" value="F:transcription cis-regulatory region binding"/>
    <property type="evidence" value="ECO:0007669"/>
    <property type="project" value="TreeGrafter"/>
</dbReference>
<dbReference type="GO" id="GO:0032993">
    <property type="term" value="C:protein-DNA complex"/>
    <property type="evidence" value="ECO:0007669"/>
    <property type="project" value="TreeGrafter"/>
</dbReference>
<dbReference type="PANTHER" id="PTHR48111:SF22">
    <property type="entry name" value="REGULATOR OF RPOS"/>
    <property type="match status" value="1"/>
</dbReference>
<dbReference type="SUPFAM" id="SSF46894">
    <property type="entry name" value="C-terminal effector domain of the bipartite response regulators"/>
    <property type="match status" value="1"/>
</dbReference>
<dbReference type="GO" id="GO:0005829">
    <property type="term" value="C:cytosol"/>
    <property type="evidence" value="ECO:0007669"/>
    <property type="project" value="TreeGrafter"/>
</dbReference>
<dbReference type="InterPro" id="IPR016032">
    <property type="entry name" value="Sig_transdc_resp-reg_C-effctor"/>
</dbReference>
<dbReference type="InterPro" id="IPR001789">
    <property type="entry name" value="Sig_transdc_resp-reg_receiver"/>
</dbReference>
<evidence type="ECO:0000256" key="2">
    <source>
        <dbReference type="ARBA" id="ARBA00022553"/>
    </source>
</evidence>
<comment type="function">
    <text evidence="7">May play the central regulatory role in sporulation. It may be an element of the effector pathway responsible for the activation of sporulation genes in response to nutritional stress. Spo0A may act in concert with spo0H (a sigma factor) to control the expression of some genes that are critical to the sporulation process.</text>
</comment>
<dbReference type="AlphaFoldDB" id="A0A7Y0Q1J0"/>
<comment type="caution">
    <text evidence="12">The sequence shown here is derived from an EMBL/GenBank/DDBJ whole genome shotgun (WGS) entry which is preliminary data.</text>
</comment>
<dbReference type="PROSITE" id="PS51755">
    <property type="entry name" value="OMPR_PHOB"/>
    <property type="match status" value="1"/>
</dbReference>